<dbReference type="PANTHER" id="PTHR15921">
    <property type="entry name" value="PRE-MRNA CLEAVAGE COMPLEX II"/>
    <property type="match status" value="1"/>
</dbReference>
<feature type="region of interest" description="Disordered" evidence="3">
    <location>
        <begin position="316"/>
        <end position="340"/>
    </location>
</feature>
<feature type="compositionally biased region" description="Pro residues" evidence="3">
    <location>
        <begin position="810"/>
        <end position="819"/>
    </location>
</feature>
<dbReference type="FunFam" id="1.25.40.90:FF:000023">
    <property type="entry name" value="polyadenylation and cleavage factor homolog 4"/>
    <property type="match status" value="1"/>
</dbReference>
<dbReference type="InterPro" id="IPR057242">
    <property type="entry name" value="PCFS4-like"/>
</dbReference>
<dbReference type="GO" id="GO:0005849">
    <property type="term" value="C:mRNA cleavage factor complex"/>
    <property type="evidence" value="ECO:0007669"/>
    <property type="project" value="TreeGrafter"/>
</dbReference>
<evidence type="ECO:0000256" key="1">
    <source>
        <dbReference type="ARBA" id="ARBA00022664"/>
    </source>
</evidence>
<dbReference type="Pfam" id="PF04818">
    <property type="entry name" value="CID"/>
    <property type="match status" value="1"/>
</dbReference>
<feature type="compositionally biased region" description="Polar residues" evidence="3">
    <location>
        <begin position="243"/>
        <end position="254"/>
    </location>
</feature>
<feature type="compositionally biased region" description="Polar residues" evidence="3">
    <location>
        <begin position="704"/>
        <end position="721"/>
    </location>
</feature>
<gene>
    <name evidence="6" type="ORF">LWI29_006709</name>
</gene>
<feature type="region of interest" description="Disordered" evidence="3">
    <location>
        <begin position="1"/>
        <end position="43"/>
    </location>
</feature>
<dbReference type="SUPFAM" id="SSF48464">
    <property type="entry name" value="ENTH/VHS domain"/>
    <property type="match status" value="1"/>
</dbReference>
<feature type="region of interest" description="Disordered" evidence="3">
    <location>
        <begin position="761"/>
        <end position="832"/>
    </location>
</feature>
<organism evidence="6 7">
    <name type="scientific">Acer saccharum</name>
    <name type="common">Sugar maple</name>
    <dbReference type="NCBI Taxonomy" id="4024"/>
    <lineage>
        <taxon>Eukaryota</taxon>
        <taxon>Viridiplantae</taxon>
        <taxon>Streptophyta</taxon>
        <taxon>Embryophyta</taxon>
        <taxon>Tracheophyta</taxon>
        <taxon>Spermatophyta</taxon>
        <taxon>Magnoliopsida</taxon>
        <taxon>eudicotyledons</taxon>
        <taxon>Gunneridae</taxon>
        <taxon>Pentapetalae</taxon>
        <taxon>rosids</taxon>
        <taxon>malvids</taxon>
        <taxon>Sapindales</taxon>
        <taxon>Sapindaceae</taxon>
        <taxon>Hippocastanoideae</taxon>
        <taxon>Acereae</taxon>
        <taxon>Acer</taxon>
    </lineage>
</organism>
<dbReference type="PROSITE" id="PS00028">
    <property type="entry name" value="ZINC_FINGER_C2H2_1"/>
    <property type="match status" value="1"/>
</dbReference>
<reference evidence="6" key="2">
    <citation type="submission" date="2023-06" db="EMBL/GenBank/DDBJ databases">
        <authorList>
            <person name="Swenson N.G."/>
            <person name="Wegrzyn J.L."/>
            <person name="Mcevoy S.L."/>
        </authorList>
    </citation>
    <scope>NUCLEOTIDE SEQUENCE</scope>
    <source>
        <strain evidence="6">NS2018</strain>
        <tissue evidence="6">Leaf</tissue>
    </source>
</reference>
<dbReference type="AlphaFoldDB" id="A0AA39S2M6"/>
<name>A0AA39S2M6_ACESA</name>
<dbReference type="InterPro" id="IPR006569">
    <property type="entry name" value="CID_dom"/>
</dbReference>
<evidence type="ECO:0008006" key="8">
    <source>
        <dbReference type="Google" id="ProtNLM"/>
    </source>
</evidence>
<feature type="compositionally biased region" description="Polar residues" evidence="3">
    <location>
        <begin position="362"/>
        <end position="378"/>
    </location>
</feature>
<feature type="region of interest" description="Disordered" evidence="3">
    <location>
        <begin position="356"/>
        <end position="392"/>
    </location>
</feature>
<reference evidence="6" key="1">
    <citation type="journal article" date="2022" name="Plant J.">
        <title>Strategies of tolerance reflected in two North American maple genomes.</title>
        <authorList>
            <person name="McEvoy S.L."/>
            <person name="Sezen U.U."/>
            <person name="Trouern-Trend A."/>
            <person name="McMahon S.M."/>
            <person name="Schaberg P.G."/>
            <person name="Yang J."/>
            <person name="Wegrzyn J.L."/>
            <person name="Swenson N.G."/>
        </authorList>
    </citation>
    <scope>NUCLEOTIDE SEQUENCE</scope>
    <source>
        <strain evidence="6">NS2018</strain>
    </source>
</reference>
<keyword evidence="2" id="KW-0479">Metal-binding</keyword>
<feature type="region of interest" description="Disordered" evidence="3">
    <location>
        <begin position="897"/>
        <end position="917"/>
    </location>
</feature>
<evidence type="ECO:0000259" key="5">
    <source>
        <dbReference type="PROSITE" id="PS51391"/>
    </source>
</evidence>
<sequence>MENSRRSFDRSREPGLIKKPRLTEDQALPFTQRSAVAPRYSRASDVTTRDLDVDDRAGGAYQPQQPHQELVNQYKTALAELTFNSKPIITNLTIIAGESVNAAKAIAATICANILEVPSEQKLPSLYLLDSIVKNIGRDYIKYFAPRLPEVFCKAYKQVDAPVHASMRHLFGTWKGVFPLQTLQMIEKELGFSPMTNGSSSGVASSRPDSQSPRPPHSIHVNPKYLERQRLQQQSSRAKGTVNDITGTMASSTVDAERPDRAASVSASRPWVDPAVKMNSIQSSPRNALTDPIHEKNIGATYGDYDYGSELSRNSSLGVGRTTGRVSDQGHDKPWYGSGSNIAETISGQRNGFNTKHGFPNYSASKSANTDVHLQPAQSIASRSSSGMSSSWKNSEEEEFMWDMHSRLSDHDAANTSANSKKDRWNQDDAEKLEFENHLRNPQSVHDAGSRFDRETPFDSLITEQKDQAAYGHRMSPAWQLKESHTMDGLIRSGPSTINSGHLEGYSGTLGGLPTNASSSNARIGGRPPMSSSHIGASGFSILANSTSGSTGTLGQQRFQSTGAGSPSGQSPMRQLPLSPSVPVHHAHQNLQNLVDQDYPQVQSLPRSDLKTFSHSGHLNTGLHGQSTKDSSSTLASNIQIANLQKNQSQDLKGSSPAMTSFQQNRPYPLSQPLQPDPKQPETSGQSQKSLLPKIANFGAPSMRVNSSENSNPLDGETLGQSSTSSLLAAVLKSGILTNNAITNSIGIQTMQDVGQLPLQLDIQPPLPSGRPPSLSTPSDPRVFSGSLSGPSHDKSSTSANSSQRKVEQPPLPPGPPPSSLASSASAQTANIESKASNPISNLLSTLVAKGLISASKSESPLSLISASKSESPLGLISVSKSESPLGLISASKSESPSLVAPQMPTETTNPVISSSTPVPVSSVPKLSVVHPSSTVDEVPVSEPAAKSSVALPQSATTEIENLIGLQFKPDVIREFHSSVISELFDDLPHRCSICGLRLKLQARLDRHLEWHASKKTALNDVSGAPSRWYANSGDWVAGKAGLALEVESTMSLKESGKTLDEDEQMVYADENQCACLLCGELFEDYYCLERDQWMFKAAVYLTVPTGDNEIGTSESVKGPIVHANCLSESSVGDLGLITNVKMEEDA</sequence>
<feature type="compositionally biased region" description="Polar residues" evidence="3">
    <location>
        <begin position="543"/>
        <end position="573"/>
    </location>
</feature>
<dbReference type="InterPro" id="IPR047415">
    <property type="entry name" value="Pcf11_CID"/>
</dbReference>
<evidence type="ECO:0000259" key="4">
    <source>
        <dbReference type="PROSITE" id="PS50157"/>
    </source>
</evidence>
<proteinExistence type="predicted"/>
<comment type="caution">
    <text evidence="6">The sequence shown here is derived from an EMBL/GenBank/DDBJ whole genome shotgun (WGS) entry which is preliminary data.</text>
</comment>
<evidence type="ECO:0000313" key="6">
    <source>
        <dbReference type="EMBL" id="KAK0584030.1"/>
    </source>
</evidence>
<dbReference type="SMART" id="SM00582">
    <property type="entry name" value="RPR"/>
    <property type="match status" value="1"/>
</dbReference>
<dbReference type="Gene3D" id="1.25.40.90">
    <property type="match status" value="1"/>
</dbReference>
<keyword evidence="2" id="KW-0862">Zinc</keyword>
<feature type="domain" description="CID" evidence="5">
    <location>
        <begin position="66"/>
        <end position="194"/>
    </location>
</feature>
<feature type="compositionally biased region" description="Polar residues" evidence="3">
    <location>
        <begin position="610"/>
        <end position="666"/>
    </location>
</feature>
<feature type="region of interest" description="Disordered" evidence="3">
    <location>
        <begin position="495"/>
        <end position="584"/>
    </location>
</feature>
<dbReference type="GO" id="GO:0006369">
    <property type="term" value="P:termination of RNA polymerase II transcription"/>
    <property type="evidence" value="ECO:0007669"/>
    <property type="project" value="InterPro"/>
</dbReference>
<dbReference type="Pfam" id="PF23228">
    <property type="entry name" value="zf_PCFS4"/>
    <property type="match status" value="1"/>
</dbReference>
<dbReference type="EMBL" id="JAUESC010000383">
    <property type="protein sequence ID" value="KAK0584030.1"/>
    <property type="molecule type" value="Genomic_DNA"/>
</dbReference>
<evidence type="ECO:0000256" key="3">
    <source>
        <dbReference type="SAM" id="MobiDB-lite"/>
    </source>
</evidence>
<protein>
    <recommendedName>
        <fullName evidence="8">CID domain-containing protein</fullName>
    </recommendedName>
</protein>
<evidence type="ECO:0000256" key="2">
    <source>
        <dbReference type="PROSITE-ProRule" id="PRU00042"/>
    </source>
</evidence>
<feature type="region of interest" description="Disordered" evidence="3">
    <location>
        <begin position="701"/>
        <end position="721"/>
    </location>
</feature>
<feature type="compositionally biased region" description="Basic and acidic residues" evidence="3">
    <location>
        <begin position="1"/>
        <end position="24"/>
    </location>
</feature>
<dbReference type="GO" id="GO:0031124">
    <property type="term" value="P:mRNA 3'-end processing"/>
    <property type="evidence" value="ECO:0007669"/>
    <property type="project" value="InterPro"/>
</dbReference>
<dbReference type="PROSITE" id="PS51391">
    <property type="entry name" value="CID"/>
    <property type="match status" value="1"/>
</dbReference>
<dbReference type="GO" id="GO:0005737">
    <property type="term" value="C:cytoplasm"/>
    <property type="evidence" value="ECO:0007669"/>
    <property type="project" value="TreeGrafter"/>
</dbReference>
<dbReference type="InterPro" id="IPR013087">
    <property type="entry name" value="Znf_C2H2_type"/>
</dbReference>
<dbReference type="GO" id="GO:0003729">
    <property type="term" value="F:mRNA binding"/>
    <property type="evidence" value="ECO:0007669"/>
    <property type="project" value="InterPro"/>
</dbReference>
<keyword evidence="7" id="KW-1185">Reference proteome</keyword>
<dbReference type="PANTHER" id="PTHR15921:SF3">
    <property type="entry name" value="PRE-MRNA CLEAVAGE COMPLEX 2 PROTEIN PCF11"/>
    <property type="match status" value="1"/>
</dbReference>
<feature type="region of interest" description="Disordered" evidence="3">
    <location>
        <begin position="196"/>
        <end position="268"/>
    </location>
</feature>
<dbReference type="InterPro" id="IPR008942">
    <property type="entry name" value="ENTH_VHS"/>
</dbReference>
<feature type="region of interest" description="Disordered" evidence="3">
    <location>
        <begin position="610"/>
        <end position="689"/>
    </location>
</feature>
<feature type="compositionally biased region" description="Low complexity" evidence="3">
    <location>
        <begin position="379"/>
        <end position="392"/>
    </location>
</feature>
<feature type="domain" description="C2H2-type" evidence="4">
    <location>
        <begin position="990"/>
        <end position="1017"/>
    </location>
</feature>
<dbReference type="InterPro" id="IPR045154">
    <property type="entry name" value="PCF11-like"/>
</dbReference>
<evidence type="ECO:0000313" key="7">
    <source>
        <dbReference type="Proteomes" id="UP001168877"/>
    </source>
</evidence>
<dbReference type="GO" id="GO:0000993">
    <property type="term" value="F:RNA polymerase II complex binding"/>
    <property type="evidence" value="ECO:0007669"/>
    <property type="project" value="InterPro"/>
</dbReference>
<accession>A0AA39S2M6</accession>
<dbReference type="PROSITE" id="PS50157">
    <property type="entry name" value="ZINC_FINGER_C2H2_2"/>
    <property type="match status" value="1"/>
</dbReference>
<keyword evidence="2" id="KW-0863">Zinc-finger</keyword>
<dbReference type="GO" id="GO:0008270">
    <property type="term" value="F:zinc ion binding"/>
    <property type="evidence" value="ECO:0007669"/>
    <property type="project" value="UniProtKB-KW"/>
</dbReference>
<keyword evidence="1" id="KW-0507">mRNA processing</keyword>
<dbReference type="Proteomes" id="UP001168877">
    <property type="component" value="Unassembled WGS sequence"/>
</dbReference>
<dbReference type="CDD" id="cd16982">
    <property type="entry name" value="CID_Pcf11"/>
    <property type="match status" value="1"/>
</dbReference>